<sequence length="171" mass="19306">MDIRQEEIQAMKEIVDVCVGIPQFTYAMQLNAERPKGDYAAIKCVSSLNPGFDENRIIEINGVDHYRTRGIRVLTFYILFSREGDEFIKFDNSFYRPDVQAKLKQTGFAALGKTTLDLSSVTLETNWEIRQGVKMQFNILREDISPIDVMTGASVGGKFIDGDQVITIKGI</sequence>
<gene>
    <name evidence="2" type="ORF">AC4HA13_0063</name>
</gene>
<dbReference type="EMBL" id="MN136198">
    <property type="protein sequence ID" value="QEM43037.1"/>
    <property type="molecule type" value="Genomic_DNA"/>
</dbReference>
<dbReference type="Proteomes" id="UP000509770">
    <property type="component" value="Segment"/>
</dbReference>
<name>A0A7D0JAD1_9CAUD</name>
<protein>
    <submittedName>
        <fullName evidence="2">Tail completion protein</fullName>
    </submittedName>
</protein>
<dbReference type="InterPro" id="IPR057087">
    <property type="entry name" value="Gp12-like"/>
</dbReference>
<accession>A0A7D0JAD1</accession>
<keyword evidence="3" id="KW-1185">Reference proteome</keyword>
<reference evidence="2" key="1">
    <citation type="submission" date="2019-07" db="EMBL/GenBank/DDBJ databases">
        <authorList>
            <person name="Lin J."/>
            <person name="Cucic S."/>
            <person name="Klem A."/>
            <person name="Kropinski A."/>
            <person name="Anany H."/>
        </authorList>
    </citation>
    <scope>NUCLEOTIDE SEQUENCE [LARGE SCALE GENOMIC DNA]</scope>
</reference>
<evidence type="ECO:0000313" key="2">
    <source>
        <dbReference type="EMBL" id="QEM43037.1"/>
    </source>
</evidence>
<evidence type="ECO:0000259" key="1">
    <source>
        <dbReference type="Pfam" id="PF23961"/>
    </source>
</evidence>
<evidence type="ECO:0000313" key="3">
    <source>
        <dbReference type="Proteomes" id="UP000509770"/>
    </source>
</evidence>
<proteinExistence type="predicted"/>
<dbReference type="Pfam" id="PF23961">
    <property type="entry name" value="Phage_tail_terminator_9"/>
    <property type="match status" value="1"/>
</dbReference>
<feature type="domain" description="Phage neck terminator protein gp12-like" evidence="1">
    <location>
        <begin position="12"/>
        <end position="159"/>
    </location>
</feature>
<organism evidence="2 3">
    <name type="scientific">Escherichia phage vB_EcoM_4HA13</name>
    <dbReference type="NCBI Taxonomy" id="2601675"/>
    <lineage>
        <taxon>Viruses</taxon>
        <taxon>Duplodnaviria</taxon>
        <taxon>Heunggongvirae</taxon>
        <taxon>Uroviricota</taxon>
        <taxon>Caudoviricetes</taxon>
        <taxon>Chaseviridae</taxon>
        <taxon>Cleopatravirinae</taxon>
        <taxon>Sabourvirus</taxon>
        <taxon>Sabourvirus sv4HA13</taxon>
    </lineage>
</organism>